<proteinExistence type="predicted"/>
<dbReference type="OrthoDB" id="1178869at2"/>
<dbReference type="InterPro" id="IPR025874">
    <property type="entry name" value="DZR"/>
</dbReference>
<sequence>MGFLKHLFRGFQNGGHHSRGHHNKRGYGYREDSSDAKVMIRCTACGEKNDENAAFCKKCGSPLGKSNCSNCNESVPVEAKFCPNCGTERINK</sequence>
<dbReference type="EMBL" id="CP022957">
    <property type="protein sequence ID" value="ASV32401.1"/>
    <property type="molecule type" value="Genomic_DNA"/>
</dbReference>
<dbReference type="AlphaFoldDB" id="A0A223VAJ6"/>
<evidence type="ECO:0000313" key="2">
    <source>
        <dbReference type="Proteomes" id="UP000215244"/>
    </source>
</evidence>
<reference evidence="1 2" key="1">
    <citation type="submission" date="2017-08" db="EMBL/GenBank/DDBJ databases">
        <title>The complete genome sequence of Maribacter sp. B1, isolated from deep-sea sediment.</title>
        <authorList>
            <person name="Wu Y.-H."/>
            <person name="Cheng H."/>
            <person name="Xu X.-W."/>
        </authorList>
    </citation>
    <scope>NUCLEOTIDE SEQUENCE [LARGE SCALE GENOMIC DNA]</scope>
    <source>
        <strain evidence="1 2">B1</strain>
    </source>
</reference>
<keyword evidence="2" id="KW-1185">Reference proteome</keyword>
<evidence type="ECO:0000313" key="1">
    <source>
        <dbReference type="EMBL" id="ASV32401.1"/>
    </source>
</evidence>
<name>A0A223VAJ6_9FLAO</name>
<protein>
    <submittedName>
        <fullName evidence="1">Uncharacterized protein</fullName>
    </submittedName>
</protein>
<dbReference type="KEGG" id="marb:CJ263_20395"/>
<dbReference type="Pfam" id="PF12773">
    <property type="entry name" value="DZR"/>
    <property type="match status" value="1"/>
</dbReference>
<organism evidence="1 2">
    <name type="scientific">Maribacter cobaltidurans</name>
    <dbReference type="NCBI Taxonomy" id="1178778"/>
    <lineage>
        <taxon>Bacteria</taxon>
        <taxon>Pseudomonadati</taxon>
        <taxon>Bacteroidota</taxon>
        <taxon>Flavobacteriia</taxon>
        <taxon>Flavobacteriales</taxon>
        <taxon>Flavobacteriaceae</taxon>
        <taxon>Maribacter</taxon>
    </lineage>
</organism>
<dbReference type="RefSeq" id="WP_094998955.1">
    <property type="nucleotide sequence ID" value="NZ_BMJL01000021.1"/>
</dbReference>
<dbReference type="Proteomes" id="UP000215244">
    <property type="component" value="Chromosome"/>
</dbReference>
<accession>A0A223VAJ6</accession>
<gene>
    <name evidence="1" type="ORF">CJ263_20395</name>
</gene>